<feature type="compositionally biased region" description="Low complexity" evidence="7">
    <location>
        <begin position="226"/>
        <end position="243"/>
    </location>
</feature>
<evidence type="ECO:0000256" key="4">
    <source>
        <dbReference type="ARBA" id="ARBA00022989"/>
    </source>
</evidence>
<reference evidence="10" key="1">
    <citation type="journal article" date="2019" name="Int. J. Syst. Evol. Microbiol.">
        <title>The Global Catalogue of Microorganisms (GCM) 10K type strain sequencing project: providing services to taxonomists for standard genome sequencing and annotation.</title>
        <authorList>
            <consortium name="The Broad Institute Genomics Platform"/>
            <consortium name="The Broad Institute Genome Sequencing Center for Infectious Disease"/>
            <person name="Wu L."/>
            <person name="Ma J."/>
        </authorList>
    </citation>
    <scope>NUCLEOTIDE SEQUENCE [LARGE SCALE GENOMIC DNA]</scope>
    <source>
        <strain evidence="10">JCM 10671</strain>
    </source>
</reference>
<dbReference type="InterPro" id="IPR035906">
    <property type="entry name" value="MetI-like_sf"/>
</dbReference>
<evidence type="ECO:0000313" key="9">
    <source>
        <dbReference type="EMBL" id="GAA0634097.1"/>
    </source>
</evidence>
<dbReference type="SUPFAM" id="SSF161098">
    <property type="entry name" value="MetI-like"/>
    <property type="match status" value="1"/>
</dbReference>
<name>A0ABP3SHA4_9ACTN</name>
<comment type="caution">
    <text evidence="9">The sequence shown here is derived from an EMBL/GenBank/DDBJ whole genome shotgun (WGS) entry which is preliminary data.</text>
</comment>
<keyword evidence="4 6" id="KW-1133">Transmembrane helix</keyword>
<protein>
    <submittedName>
        <fullName evidence="9">ABC transporter permease</fullName>
    </submittedName>
</protein>
<feature type="transmembrane region" description="Helical" evidence="6">
    <location>
        <begin position="62"/>
        <end position="82"/>
    </location>
</feature>
<evidence type="ECO:0000256" key="6">
    <source>
        <dbReference type="RuleBase" id="RU363032"/>
    </source>
</evidence>
<dbReference type="PROSITE" id="PS50928">
    <property type="entry name" value="ABC_TM1"/>
    <property type="match status" value="1"/>
</dbReference>
<feature type="region of interest" description="Disordered" evidence="7">
    <location>
        <begin position="223"/>
        <end position="252"/>
    </location>
</feature>
<dbReference type="Gene3D" id="1.10.3720.10">
    <property type="entry name" value="MetI-like"/>
    <property type="match status" value="1"/>
</dbReference>
<keyword evidence="5 6" id="KW-0472">Membrane</keyword>
<gene>
    <name evidence="9" type="ORF">GCM10009547_42660</name>
</gene>
<sequence>MNLMWNYLSDADNWSGSDGIGARILEHLMLSLGALVIAALIAFPIGLMVGHGRRGDDVPITLGALGRLVAPLGVFCYFALKIDTGNDAVLLGLVILAVPPMMTAAYTGIRLVDQAAVESARAAGMLPSQIVRSVEVPMALPDLIEGVRKSTRQVVAMAAVAAFVGAEGLGRLIIDGQSDEFRSYGMVATGGVLIAVLAVLLDAIIVAVGHHFTSPGLTRRFRAPADRPASAGGPGAAPVSTYPTMPPPAPEP</sequence>
<dbReference type="InterPro" id="IPR051204">
    <property type="entry name" value="ABC_transp_perm/SBD"/>
</dbReference>
<dbReference type="CDD" id="cd06261">
    <property type="entry name" value="TM_PBP2"/>
    <property type="match status" value="1"/>
</dbReference>
<dbReference type="Proteomes" id="UP001500957">
    <property type="component" value="Unassembled WGS sequence"/>
</dbReference>
<keyword evidence="10" id="KW-1185">Reference proteome</keyword>
<feature type="domain" description="ABC transmembrane type-1" evidence="8">
    <location>
        <begin position="24"/>
        <end position="205"/>
    </location>
</feature>
<keyword evidence="3 6" id="KW-0812">Transmembrane</keyword>
<dbReference type="PANTHER" id="PTHR30177">
    <property type="entry name" value="GLYCINE BETAINE/L-PROLINE TRANSPORT SYSTEM PERMEASE PROTEIN PROW"/>
    <property type="match status" value="1"/>
</dbReference>
<feature type="transmembrane region" description="Helical" evidence="6">
    <location>
        <begin position="28"/>
        <end position="50"/>
    </location>
</feature>
<feature type="transmembrane region" description="Helical" evidence="6">
    <location>
        <begin position="88"/>
        <end position="109"/>
    </location>
</feature>
<evidence type="ECO:0000313" key="10">
    <source>
        <dbReference type="Proteomes" id="UP001500957"/>
    </source>
</evidence>
<evidence type="ECO:0000256" key="7">
    <source>
        <dbReference type="SAM" id="MobiDB-lite"/>
    </source>
</evidence>
<dbReference type="RefSeq" id="WP_344608590.1">
    <property type="nucleotide sequence ID" value="NZ_BAAAHE010000045.1"/>
</dbReference>
<dbReference type="InterPro" id="IPR000515">
    <property type="entry name" value="MetI-like"/>
</dbReference>
<evidence type="ECO:0000256" key="3">
    <source>
        <dbReference type="ARBA" id="ARBA00022692"/>
    </source>
</evidence>
<evidence type="ECO:0000256" key="2">
    <source>
        <dbReference type="ARBA" id="ARBA00022448"/>
    </source>
</evidence>
<dbReference type="Pfam" id="PF00528">
    <property type="entry name" value="BPD_transp_1"/>
    <property type="match status" value="1"/>
</dbReference>
<comment type="subcellular location">
    <subcellularLocation>
        <location evidence="6">Cell membrane</location>
        <topology evidence="6">Multi-pass membrane protein</topology>
    </subcellularLocation>
    <subcellularLocation>
        <location evidence="1">Membrane</location>
        <topology evidence="1">Multi-pass membrane protein</topology>
    </subcellularLocation>
</comment>
<organism evidence="9 10">
    <name type="scientific">Sporichthya brevicatena</name>
    <dbReference type="NCBI Taxonomy" id="171442"/>
    <lineage>
        <taxon>Bacteria</taxon>
        <taxon>Bacillati</taxon>
        <taxon>Actinomycetota</taxon>
        <taxon>Actinomycetes</taxon>
        <taxon>Sporichthyales</taxon>
        <taxon>Sporichthyaceae</taxon>
        <taxon>Sporichthya</taxon>
    </lineage>
</organism>
<feature type="transmembrane region" description="Helical" evidence="6">
    <location>
        <begin position="186"/>
        <end position="212"/>
    </location>
</feature>
<dbReference type="PANTHER" id="PTHR30177:SF33">
    <property type="entry name" value="POSSIBLE OSMOPROTECTANT (GLYCINE BETAINE_CARNITINE_CHOLINE_L-PROLINE) TRANSPORT INTEGRAL MEMBRANE PROTEIN ABC TRANSPORTER PROZ"/>
    <property type="match status" value="1"/>
</dbReference>
<dbReference type="EMBL" id="BAAAHE010000045">
    <property type="protein sequence ID" value="GAA0634097.1"/>
    <property type="molecule type" value="Genomic_DNA"/>
</dbReference>
<feature type="transmembrane region" description="Helical" evidence="6">
    <location>
        <begin position="154"/>
        <end position="174"/>
    </location>
</feature>
<keyword evidence="2 6" id="KW-0813">Transport</keyword>
<comment type="similarity">
    <text evidence="6">Belongs to the binding-protein-dependent transport system permease family.</text>
</comment>
<evidence type="ECO:0000259" key="8">
    <source>
        <dbReference type="PROSITE" id="PS50928"/>
    </source>
</evidence>
<proteinExistence type="inferred from homology"/>
<accession>A0ABP3SHA4</accession>
<evidence type="ECO:0000256" key="1">
    <source>
        <dbReference type="ARBA" id="ARBA00004141"/>
    </source>
</evidence>
<evidence type="ECO:0000256" key="5">
    <source>
        <dbReference type="ARBA" id="ARBA00023136"/>
    </source>
</evidence>